<evidence type="ECO:0000259" key="5">
    <source>
        <dbReference type="PROSITE" id="PS50214"/>
    </source>
</evidence>
<dbReference type="PANTHER" id="PTHR36220:SF1">
    <property type="entry name" value="GAMMA TUBULIN COMPLEX COMPONENT C-TERMINAL DOMAIN-CONTAINING PROTEIN"/>
    <property type="match status" value="1"/>
</dbReference>
<dbReference type="Gene3D" id="2.130.10.130">
    <property type="entry name" value="Integrin alpha, N-terminal"/>
    <property type="match status" value="3"/>
</dbReference>
<dbReference type="EMBL" id="CP001331">
    <property type="protein sequence ID" value="ACO66636.1"/>
    <property type="molecule type" value="Genomic_DNA"/>
</dbReference>
<feature type="binding site" evidence="1">
    <location>
        <position position="341"/>
    </location>
    <ligand>
        <name>Zn(2+)</name>
        <dbReference type="ChEBI" id="CHEBI:29105"/>
        <note>catalytic</note>
    </ligand>
</feature>
<evidence type="ECO:0000256" key="1">
    <source>
        <dbReference type="PROSITE-ProRule" id="PRU00276"/>
    </source>
</evidence>
<dbReference type="PROSITE" id="PS51470">
    <property type="entry name" value="FG_GAP"/>
    <property type="match status" value="2"/>
</dbReference>
<feature type="repeat" description="FG-GAP" evidence="2">
    <location>
        <begin position="847"/>
        <end position="908"/>
    </location>
</feature>
<organism evidence="7 8">
    <name type="scientific">Micromonas commoda (strain RCC299 / NOUM17 / CCMP2709)</name>
    <name type="common">Picoplanktonic green alga</name>
    <dbReference type="NCBI Taxonomy" id="296587"/>
    <lineage>
        <taxon>Eukaryota</taxon>
        <taxon>Viridiplantae</taxon>
        <taxon>Chlorophyta</taxon>
        <taxon>Mamiellophyceae</taxon>
        <taxon>Mamiellales</taxon>
        <taxon>Mamiellaceae</taxon>
        <taxon>Micromonas</taxon>
    </lineage>
</organism>
<dbReference type="GeneID" id="8248308"/>
<dbReference type="SMART" id="SM00191">
    <property type="entry name" value="Int_alpha"/>
    <property type="match status" value="8"/>
</dbReference>
<feature type="compositionally biased region" description="Polar residues" evidence="3">
    <location>
        <begin position="1817"/>
        <end position="1829"/>
    </location>
</feature>
<dbReference type="Pfam" id="PF13688">
    <property type="entry name" value="Reprolysin_5"/>
    <property type="match status" value="1"/>
</dbReference>
<feature type="region of interest" description="Disordered" evidence="3">
    <location>
        <begin position="585"/>
        <end position="619"/>
    </location>
</feature>
<dbReference type="InterPro" id="IPR013519">
    <property type="entry name" value="Int_alpha_beta-p"/>
</dbReference>
<evidence type="ECO:0000313" key="7">
    <source>
        <dbReference type="EMBL" id="ACO66636.1"/>
    </source>
</evidence>
<dbReference type="InterPro" id="IPR001762">
    <property type="entry name" value="Disintegrin_dom"/>
</dbReference>
<evidence type="ECO:0000313" key="8">
    <source>
        <dbReference type="Proteomes" id="UP000002009"/>
    </source>
</evidence>
<dbReference type="SUPFAM" id="SSF82171">
    <property type="entry name" value="DPP6 N-terminal domain-like"/>
    <property type="match status" value="1"/>
</dbReference>
<dbReference type="InParanoid" id="C1EFP7"/>
<dbReference type="InterPro" id="IPR011043">
    <property type="entry name" value="Gal_Oxase/kelch_b-propeller"/>
</dbReference>
<sequence>MRRDAARQIRAGFVALASVAALIHLVGVDNTSGRASILARGAGRGGRGDDALRFLGPGARRQLLSSHCGAGQEELNSTHCANCTAGKTSTAGQSCTPCPAGYFSAVEGRHKCDRCELGFHSESGQSECTRCTTGFPCPEDRPRYLELLVVNDKRRCDEYGSSRDEMHAHTAAVVDSAAARFSGAFSPGLKIVLVKQEDWCDGDVAEINAVPEDSTRAYYRTDENKKETNTTTLRDAFGVWRDKNLETLPSHDVAFLFTGRDLVGSIVGASNEYSVCGDDAKHCGTIVPGSRNSSLGVNECATGEDGVVRCCYAHRSGAVAMVSKSDAPSAAGLVLAHEIGHQLGMSHDGDTTCTNMTGPFIMAEQFEHVNASAETWSPCSVTKYEAQVGDYECLAHGVTAVCGNGIVDENEECDCGKDDCSAVDPCCDGSTCQLKNQTCAPPPPPAPPPPALYSQDPLCTSSCGVGYEIGVSQSVINVRADQCLQCSGGHGLTGSPAGYRESDCKIDSAPFKGWKYSDVQPNEEEGIRYENCYWTGCGDSSTCGDGEETRKSEICAVGTNKRCCTKVDLWVCCGLLPCQNAPPPPLSPPPSQLPPPPSPPPLPSPPPPPPSPDGWRLMGGGINGSAAYDFSGSAVSMSQDGLRVAIGSSLSDGTDKKNAGHVRVFEWKSASSSWDQVGADIDGASALDQFGQAISLSDDGDLVAVGAPFWSDEEKGRVRVFSLKDGVSWPTYGESLQGESNWYWFGWKLSMSTVENNPRLAVAAFKDDASGRKTGIVRVHRYKEEAGKWAQLPDDIVEENIGDEAGFSLDLSDDGTHLAVGSAFNDNGGASAGHVRIYNFTNEGWKQKGLDIDGSLPYEYSGSSLALVNYEDPGGAADVLIVAVGAPGAYGSRGRVAVYKWVGEAWQKRGVDLYGDNDGDQFGFSVSLSTNGTRLTVGTVTGYVRVYEWKTDKWVGVSLDILAESAGDAAGFAVSMAGDGSRVAIGAPRSDANGTDSGHVRVYELAKWDATAPEPPTATNPSPPPSLPPPSPPPPPIPRSPPPSPVKWYRMGADLDGEAADYHGGAVSLSGDGMRLAFGAKKHDKDGASSTDDYHGRVRVYRWLSFKWEQLGGDITGEVGDEAGSAVSLSKDGSRLAVGAAQEKSKGKGKVRVYHYDDDLNWIKLGADLVGEADEDMFGSTVAISGSGARLAVGAPYHDPGGLEKQSAGHVRVFEWNKEAWSPMGNAINGNVKGHMSGWSVSLSDDGSRLALGGIEEDALVFQGHVRVYEWNATAGDWKQLGADFTADKAEDYFGMSVSLSADGTHVAIGAKNHDSDSEDTKSNIGQVKVYRYNDTSGSWQQLGEDIDGKEKNEKSGTAVSLSADGTRVAIGAPYYDDTGNLENTGRVTVYQYDPATNWTLVAVTEQPNGITDEASGDFSGVSVSISDDGERVAVGSSDPSDEANGAGYVRVYSLVANPPPPPPPSPPPSPPPPSPPPPSPPPPSPPPPSPPPPSPPPPSPPPPSPPPPSPPPPLPPPPSPPPPSSPPPMSPSPPPPPPPFPPLDLGNVNDIEDQRDKVAENLKSAKADAETARDSLLSGISGDDRTRALLLADAIIAGKNITRVTVTQDAVNAAIACDDVYKLMEVDRSIGSCQASLASGRRKLLADFSVNVLLSTVQIDQSKIDSSVAKLPGATASRVERPEVELSNIPGIDANSDGFTRLIRLADHAVELSKQLEILEGSLNAAKTPPPPPLSSDDGMTAEDLALVITVPLVTFIFCCVLLYYRKKIADVCGGACCFWRRSRGRPSGPSDRAAQYAARTPQPSSGGTRDEPATTPDSARWASSQPSAADPWTEPEPLSPFGAAPAGFSQQPFERTSKTIDDDARVEDASVSSDDSISSDDTDPFGAAPPATTPAVAPDPPFSDSSDDSDDDSDDDPFGDAPAQQLPVGGAQNSQQDMDMGETLSFGDTSDGDDSASDDPFGSSNKSGGDDPFADPFEDPNSP</sequence>
<dbReference type="SUPFAM" id="SSF50965">
    <property type="entry name" value="Galactose oxidase, central domain"/>
    <property type="match status" value="2"/>
</dbReference>
<dbReference type="PROSITE" id="PS50215">
    <property type="entry name" value="ADAM_MEPRO"/>
    <property type="match status" value="1"/>
</dbReference>
<dbReference type="PANTHER" id="PTHR36220">
    <property type="entry name" value="UNNAMED PRODUCT"/>
    <property type="match status" value="1"/>
</dbReference>
<dbReference type="InterPro" id="IPR009030">
    <property type="entry name" value="Growth_fac_rcpt_cys_sf"/>
</dbReference>
<dbReference type="RefSeq" id="XP_002505378.1">
    <property type="nucleotide sequence ID" value="XM_002505332.1"/>
</dbReference>
<keyword evidence="4" id="KW-0472">Membrane</keyword>
<keyword evidence="8" id="KW-1185">Reference proteome</keyword>
<dbReference type="OrthoDB" id="49473at2759"/>
<feature type="domain" description="Disintegrin" evidence="5">
    <location>
        <begin position="399"/>
        <end position="488"/>
    </location>
</feature>
<feature type="compositionally biased region" description="Basic and acidic residues" evidence="3">
    <location>
        <begin position="1857"/>
        <end position="1870"/>
    </location>
</feature>
<dbReference type="Gene3D" id="4.10.70.10">
    <property type="entry name" value="Disintegrin domain"/>
    <property type="match status" value="1"/>
</dbReference>
<feature type="binding site" evidence="1">
    <location>
        <position position="337"/>
    </location>
    <ligand>
        <name>Zn(2+)</name>
        <dbReference type="ChEBI" id="CHEBI:29105"/>
        <note>catalytic</note>
    </ligand>
</feature>
<dbReference type="KEGG" id="mis:MICPUN_103632"/>
<feature type="region of interest" description="Disordered" evidence="3">
    <location>
        <begin position="1785"/>
        <end position="1985"/>
    </location>
</feature>
<dbReference type="CDD" id="cd00185">
    <property type="entry name" value="TNFRSF"/>
    <property type="match status" value="1"/>
</dbReference>
<evidence type="ECO:0000256" key="3">
    <source>
        <dbReference type="SAM" id="MobiDB-lite"/>
    </source>
</evidence>
<feature type="compositionally biased region" description="Pro residues" evidence="3">
    <location>
        <begin position="1458"/>
        <end position="1543"/>
    </location>
</feature>
<dbReference type="SUPFAM" id="SSF57184">
    <property type="entry name" value="Growth factor receptor domain"/>
    <property type="match status" value="1"/>
</dbReference>
<feature type="compositionally biased region" description="Pro residues" evidence="3">
    <location>
        <begin position="585"/>
        <end position="612"/>
    </location>
</feature>
<evidence type="ECO:0000256" key="4">
    <source>
        <dbReference type="SAM" id="Phobius"/>
    </source>
</evidence>
<dbReference type="GO" id="GO:0004222">
    <property type="term" value="F:metalloendopeptidase activity"/>
    <property type="evidence" value="ECO:0007669"/>
    <property type="project" value="InterPro"/>
</dbReference>
<dbReference type="SUPFAM" id="SSF55486">
    <property type="entry name" value="Metalloproteases ('zincins'), catalytic domain"/>
    <property type="match status" value="1"/>
</dbReference>
<keyword evidence="1" id="KW-0479">Metal-binding</keyword>
<protein>
    <submittedName>
        <fullName evidence="7">Receptor-like cell wall protein</fullName>
    </submittedName>
</protein>
<keyword evidence="4" id="KW-0812">Transmembrane</keyword>
<feature type="repeat" description="FG-GAP" evidence="2">
    <location>
        <begin position="676"/>
        <end position="730"/>
    </location>
</feature>
<feature type="compositionally biased region" description="Acidic residues" evidence="3">
    <location>
        <begin position="1974"/>
        <end position="1985"/>
    </location>
</feature>
<dbReference type="eggNOG" id="KOG3607">
    <property type="taxonomic scope" value="Eukaryota"/>
</dbReference>
<name>C1EFP7_MICCC</name>
<gene>
    <name evidence="7" type="primary">TNF</name>
    <name evidence="7" type="ORF">MICPUN_103632</name>
</gene>
<feature type="transmembrane region" description="Helical" evidence="4">
    <location>
        <begin position="1746"/>
        <end position="1766"/>
    </location>
</feature>
<dbReference type="GO" id="GO:0006508">
    <property type="term" value="P:proteolysis"/>
    <property type="evidence" value="ECO:0007669"/>
    <property type="project" value="InterPro"/>
</dbReference>
<dbReference type="GO" id="GO:0046872">
    <property type="term" value="F:metal ion binding"/>
    <property type="evidence" value="ECO:0007669"/>
    <property type="project" value="UniProtKB-KW"/>
</dbReference>
<dbReference type="Proteomes" id="UP000002009">
    <property type="component" value="Chromosome 13"/>
</dbReference>
<feature type="compositionally biased region" description="Low complexity" evidence="3">
    <location>
        <begin position="1886"/>
        <end position="1898"/>
    </location>
</feature>
<accession>C1EFP7</accession>
<dbReference type="SMART" id="SM01411">
    <property type="entry name" value="Ephrin_rec_like"/>
    <property type="match status" value="1"/>
</dbReference>
<feature type="domain" description="Peptidase M12B" evidence="6">
    <location>
        <begin position="143"/>
        <end position="385"/>
    </location>
</feature>
<keyword evidence="1" id="KW-0862">Zinc</keyword>
<feature type="region of interest" description="Disordered" evidence="3">
    <location>
        <begin position="1011"/>
        <end position="1047"/>
    </location>
</feature>
<dbReference type="InterPro" id="IPR001590">
    <property type="entry name" value="Peptidase_M12B"/>
</dbReference>
<feature type="compositionally biased region" description="Acidic residues" evidence="3">
    <location>
        <begin position="1907"/>
        <end position="1920"/>
    </location>
</feature>
<comment type="caution">
    <text evidence="1">Lacks conserved residue(s) required for the propagation of feature annotation.</text>
</comment>
<dbReference type="STRING" id="296587.C1EFP7"/>
<proteinExistence type="predicted"/>
<dbReference type="PROSITE" id="PS50214">
    <property type="entry name" value="DISINTEGRIN_2"/>
    <property type="match status" value="1"/>
</dbReference>
<keyword evidence="7" id="KW-0675">Receptor</keyword>
<reference evidence="7 8" key="1">
    <citation type="journal article" date="2009" name="Science">
        <title>Green evolution and dynamic adaptations revealed by genomes of the marine picoeukaryotes Micromonas.</title>
        <authorList>
            <person name="Worden A.Z."/>
            <person name="Lee J.H."/>
            <person name="Mock T."/>
            <person name="Rouze P."/>
            <person name="Simmons M.P."/>
            <person name="Aerts A.L."/>
            <person name="Allen A.E."/>
            <person name="Cuvelier M.L."/>
            <person name="Derelle E."/>
            <person name="Everett M.V."/>
            <person name="Foulon E."/>
            <person name="Grimwood J."/>
            <person name="Gundlach H."/>
            <person name="Henrissat B."/>
            <person name="Napoli C."/>
            <person name="McDonald S.M."/>
            <person name="Parker M.S."/>
            <person name="Rombauts S."/>
            <person name="Salamov A."/>
            <person name="Von Dassow P."/>
            <person name="Badger J.H."/>
            <person name="Coutinho P.M."/>
            <person name="Demir E."/>
            <person name="Dubchak I."/>
            <person name="Gentemann C."/>
            <person name="Eikrem W."/>
            <person name="Gready J.E."/>
            <person name="John U."/>
            <person name="Lanier W."/>
            <person name="Lindquist E.A."/>
            <person name="Lucas S."/>
            <person name="Mayer K.F."/>
            <person name="Moreau H."/>
            <person name="Not F."/>
            <person name="Otillar R."/>
            <person name="Panaud O."/>
            <person name="Pangilinan J."/>
            <person name="Paulsen I."/>
            <person name="Piegu B."/>
            <person name="Poliakov A."/>
            <person name="Robbens S."/>
            <person name="Schmutz J."/>
            <person name="Toulza E."/>
            <person name="Wyss T."/>
            <person name="Zelensky A."/>
            <person name="Zhou K."/>
            <person name="Armbrust E.V."/>
            <person name="Bhattacharya D."/>
            <person name="Goodenough U.W."/>
            <person name="Van de Peer Y."/>
            <person name="Grigoriev I.V."/>
        </authorList>
    </citation>
    <scope>NUCLEOTIDE SEQUENCE [LARGE SCALE GENOMIC DNA]</scope>
    <source>
        <strain evidence="8">RCC299 / NOUM17</strain>
    </source>
</reference>
<dbReference type="Gene3D" id="2.10.50.10">
    <property type="entry name" value="Tumor Necrosis Factor Receptor, subunit A, domain 2"/>
    <property type="match status" value="1"/>
</dbReference>
<dbReference type="InterPro" id="IPR028994">
    <property type="entry name" value="Integrin_alpha_N"/>
</dbReference>
<feature type="binding site" evidence="1">
    <location>
        <position position="347"/>
    </location>
    <ligand>
        <name>Zn(2+)</name>
        <dbReference type="ChEBI" id="CHEBI:29105"/>
        <note>catalytic</note>
    </ligand>
</feature>
<evidence type="ECO:0000259" key="6">
    <source>
        <dbReference type="PROSITE" id="PS50215"/>
    </source>
</evidence>
<dbReference type="InterPro" id="IPR024079">
    <property type="entry name" value="MetalloPept_cat_dom_sf"/>
</dbReference>
<dbReference type="Gene3D" id="3.40.390.10">
    <property type="entry name" value="Collagenase (Catalytic Domain)"/>
    <property type="match status" value="1"/>
</dbReference>
<keyword evidence="4" id="KW-1133">Transmembrane helix</keyword>
<feature type="compositionally biased region" description="Pro residues" evidence="3">
    <location>
        <begin position="1013"/>
        <end position="1045"/>
    </location>
</feature>
<dbReference type="InterPro" id="IPR036436">
    <property type="entry name" value="Disintegrin_dom_sf"/>
</dbReference>
<feature type="region of interest" description="Disordered" evidence="3">
    <location>
        <begin position="1454"/>
        <end position="1550"/>
    </location>
</feature>
<feature type="active site" evidence="1">
    <location>
        <position position="338"/>
    </location>
</feature>
<evidence type="ECO:0000256" key="2">
    <source>
        <dbReference type="PROSITE-ProRule" id="PRU00803"/>
    </source>
</evidence>